<feature type="signal peptide" evidence="1">
    <location>
        <begin position="1"/>
        <end position="27"/>
    </location>
</feature>
<keyword evidence="3" id="KW-1185">Reference proteome</keyword>
<organism evidence="2 3">
    <name type="scientific">Nocardioides endophyticus</name>
    <dbReference type="NCBI Taxonomy" id="1353775"/>
    <lineage>
        <taxon>Bacteria</taxon>
        <taxon>Bacillati</taxon>
        <taxon>Actinomycetota</taxon>
        <taxon>Actinomycetes</taxon>
        <taxon>Propionibacteriales</taxon>
        <taxon>Nocardioidaceae</taxon>
        <taxon>Nocardioides</taxon>
    </lineage>
</organism>
<reference evidence="3" key="1">
    <citation type="journal article" date="2019" name="Int. J. Syst. Evol. Microbiol.">
        <title>The Global Catalogue of Microorganisms (GCM) 10K type strain sequencing project: providing services to taxonomists for standard genome sequencing and annotation.</title>
        <authorList>
            <consortium name="The Broad Institute Genomics Platform"/>
            <consortium name="The Broad Institute Genome Sequencing Center for Infectious Disease"/>
            <person name="Wu L."/>
            <person name="Ma J."/>
        </authorList>
    </citation>
    <scope>NUCLEOTIDE SEQUENCE [LARGE SCALE GENOMIC DNA]</scope>
    <source>
        <strain evidence="3">JCM 18532</strain>
    </source>
</reference>
<dbReference type="Proteomes" id="UP001499882">
    <property type="component" value="Unassembled WGS sequence"/>
</dbReference>
<sequence length="233" mass="24332">MILHPHYLGVALTAALLLASSAVPGWAANDSAAAGRTDQAGLYVTAIRGVQDIRTNPGTTPGLTYAHPVQAYFSGNAFLAVGTYKGVGVDSCTPASGKWSSYTDGETPGGVYFCLTDLTNQFGVGATPTMKVAQAICSGANSGWATYINGNQQRCRPGYNSTGIGGGVGLEVASSGSISGSYNIDVKHSGLELYSTYLSTWYDLNANHLNVNAPYQLTRPSTRRVNSYLGTLD</sequence>
<name>A0ABP8YNT1_9ACTN</name>
<accession>A0ABP8YNT1</accession>
<comment type="caution">
    <text evidence="2">The sequence shown here is derived from an EMBL/GenBank/DDBJ whole genome shotgun (WGS) entry which is preliminary data.</text>
</comment>
<dbReference type="EMBL" id="BAABKN010000009">
    <property type="protein sequence ID" value="GAA4733786.1"/>
    <property type="molecule type" value="Genomic_DNA"/>
</dbReference>
<evidence type="ECO:0000313" key="3">
    <source>
        <dbReference type="Proteomes" id="UP001499882"/>
    </source>
</evidence>
<gene>
    <name evidence="2" type="ORF">GCM10023350_16710</name>
</gene>
<keyword evidence="1" id="KW-0732">Signal</keyword>
<evidence type="ECO:0000313" key="2">
    <source>
        <dbReference type="EMBL" id="GAA4733786.1"/>
    </source>
</evidence>
<evidence type="ECO:0000256" key="1">
    <source>
        <dbReference type="SAM" id="SignalP"/>
    </source>
</evidence>
<protein>
    <submittedName>
        <fullName evidence="2">Uncharacterized protein</fullName>
    </submittedName>
</protein>
<proteinExistence type="predicted"/>
<feature type="chain" id="PRO_5045314445" evidence="1">
    <location>
        <begin position="28"/>
        <end position="233"/>
    </location>
</feature>